<name>A0A2W0H941_9BACI</name>
<dbReference type="PRINTS" id="PR00368">
    <property type="entry name" value="FADPNR"/>
</dbReference>
<keyword evidence="8" id="KW-0547">Nucleotide-binding</keyword>
<keyword evidence="7 10" id="KW-0676">Redox-active center</keyword>
<evidence type="ECO:0000256" key="2">
    <source>
        <dbReference type="ARBA" id="ARBA00022630"/>
    </source>
</evidence>
<comment type="similarity">
    <text evidence="1 10">Belongs to the class-I pyridine nucleotide-disulfide oxidoreductase family.</text>
</comment>
<feature type="binding site" evidence="8">
    <location>
        <position position="267"/>
    </location>
    <ligand>
        <name>NAD(+)</name>
        <dbReference type="ChEBI" id="CHEBI:57540"/>
    </ligand>
</feature>
<reference evidence="13 14" key="1">
    <citation type="submission" date="2017-10" db="EMBL/GenBank/DDBJ databases">
        <title>Bacillus sp. nov., a halophilic bacterium isolated from a Yangshapao Lake.</title>
        <authorList>
            <person name="Wang H."/>
        </authorList>
    </citation>
    <scope>NUCLEOTIDE SEQUENCE [LARGE SCALE GENOMIC DNA]</scope>
    <source>
        <strain evidence="13 14">YSP-3</strain>
    </source>
</reference>
<feature type="domain" description="Pyridine nucleotide-disulphide oxidoreductase dimerisation" evidence="11">
    <location>
        <begin position="343"/>
        <end position="450"/>
    </location>
</feature>
<feature type="binding site" evidence="8">
    <location>
        <begin position="140"/>
        <end position="142"/>
    </location>
    <ligand>
        <name>FAD</name>
        <dbReference type="ChEBI" id="CHEBI:57692"/>
    </ligand>
</feature>
<dbReference type="PANTHER" id="PTHR43014:SF4">
    <property type="entry name" value="PYRIDINE NUCLEOTIDE-DISULFIDE OXIDOREDUCTASE RCLA-RELATED"/>
    <property type="match status" value="1"/>
</dbReference>
<feature type="domain" description="FAD/NAD(P)-binding" evidence="12">
    <location>
        <begin position="4"/>
        <end position="322"/>
    </location>
</feature>
<dbReference type="Gene3D" id="3.50.50.60">
    <property type="entry name" value="FAD/NAD(P)-binding domain"/>
    <property type="match status" value="2"/>
</dbReference>
<dbReference type="AlphaFoldDB" id="A0A2W0H941"/>
<feature type="binding site" evidence="8">
    <location>
        <position position="307"/>
    </location>
    <ligand>
        <name>FAD</name>
        <dbReference type="ChEBI" id="CHEBI:57692"/>
    </ligand>
</feature>
<evidence type="ECO:0000256" key="7">
    <source>
        <dbReference type="ARBA" id="ARBA00023284"/>
    </source>
</evidence>
<evidence type="ECO:0000256" key="10">
    <source>
        <dbReference type="RuleBase" id="RU003691"/>
    </source>
</evidence>
<feature type="binding site" evidence="8">
    <location>
        <position position="51"/>
    </location>
    <ligand>
        <name>FAD</name>
        <dbReference type="ChEBI" id="CHEBI:57692"/>
    </ligand>
</feature>
<dbReference type="InterPro" id="IPR016156">
    <property type="entry name" value="FAD/NAD-linked_Rdtase_dimer_sf"/>
</dbReference>
<evidence type="ECO:0000256" key="8">
    <source>
        <dbReference type="PIRSR" id="PIRSR000350-3"/>
    </source>
</evidence>
<keyword evidence="2 10" id="KW-0285">Flavoprotein</keyword>
<dbReference type="InterPro" id="IPR023753">
    <property type="entry name" value="FAD/NAD-binding_dom"/>
</dbReference>
<gene>
    <name evidence="13" type="ORF">CR205_01275</name>
</gene>
<dbReference type="Gene3D" id="3.30.390.30">
    <property type="match status" value="1"/>
</dbReference>
<keyword evidence="6" id="KW-1015">Disulfide bond</keyword>
<feature type="disulfide bond" description="Redox-active" evidence="9">
    <location>
        <begin position="42"/>
        <end position="47"/>
    </location>
</feature>
<dbReference type="OrthoDB" id="9800167at2"/>
<dbReference type="GO" id="GO:0050660">
    <property type="term" value="F:flavin adenine dinucleotide binding"/>
    <property type="evidence" value="ECO:0007669"/>
    <property type="project" value="TreeGrafter"/>
</dbReference>
<dbReference type="Pfam" id="PF07992">
    <property type="entry name" value="Pyr_redox_2"/>
    <property type="match status" value="1"/>
</dbReference>
<dbReference type="PROSITE" id="PS00076">
    <property type="entry name" value="PYRIDINE_REDOX_1"/>
    <property type="match status" value="1"/>
</dbReference>
<accession>A0A2W0H941</accession>
<evidence type="ECO:0000259" key="11">
    <source>
        <dbReference type="Pfam" id="PF02852"/>
    </source>
</evidence>
<dbReference type="SUPFAM" id="SSF51905">
    <property type="entry name" value="FAD/NAD(P)-binding domain"/>
    <property type="match status" value="1"/>
</dbReference>
<dbReference type="GO" id="GO:0016668">
    <property type="term" value="F:oxidoreductase activity, acting on a sulfur group of donors, NAD(P) as acceptor"/>
    <property type="evidence" value="ECO:0007669"/>
    <property type="project" value="InterPro"/>
</dbReference>
<dbReference type="InterPro" id="IPR004099">
    <property type="entry name" value="Pyr_nucl-diS_OxRdtase_dimer"/>
</dbReference>
<comment type="cofactor">
    <cofactor evidence="8">
        <name>FAD</name>
        <dbReference type="ChEBI" id="CHEBI:57692"/>
    </cofactor>
    <text evidence="8">Binds 1 FAD per subunit.</text>
</comment>
<feature type="binding site" evidence="8">
    <location>
        <begin position="177"/>
        <end position="184"/>
    </location>
    <ligand>
        <name>NAD(+)</name>
        <dbReference type="ChEBI" id="CHEBI:57540"/>
    </ligand>
</feature>
<dbReference type="GO" id="GO:0003955">
    <property type="term" value="F:NAD(P)H dehydrogenase (quinone) activity"/>
    <property type="evidence" value="ECO:0007669"/>
    <property type="project" value="TreeGrafter"/>
</dbReference>
<evidence type="ECO:0000256" key="9">
    <source>
        <dbReference type="PIRSR" id="PIRSR000350-4"/>
    </source>
</evidence>
<keyword evidence="5 10" id="KW-0560">Oxidoreductase</keyword>
<keyword evidence="14" id="KW-1185">Reference proteome</keyword>
<evidence type="ECO:0000256" key="3">
    <source>
        <dbReference type="ARBA" id="ARBA00022827"/>
    </source>
</evidence>
<evidence type="ECO:0000256" key="4">
    <source>
        <dbReference type="ARBA" id="ARBA00022857"/>
    </source>
</evidence>
<dbReference type="PIRSF" id="PIRSF000350">
    <property type="entry name" value="Mercury_reductase_MerA"/>
    <property type="match status" value="1"/>
</dbReference>
<evidence type="ECO:0000256" key="6">
    <source>
        <dbReference type="ARBA" id="ARBA00023157"/>
    </source>
</evidence>
<dbReference type="InterPro" id="IPR001100">
    <property type="entry name" value="Pyr_nuc-diS_OxRdtase"/>
</dbReference>
<dbReference type="Pfam" id="PF02852">
    <property type="entry name" value="Pyr_redox_dim"/>
    <property type="match status" value="1"/>
</dbReference>
<dbReference type="PRINTS" id="PR00411">
    <property type="entry name" value="PNDRDTASEI"/>
</dbReference>
<dbReference type="EMBL" id="PDOF01000001">
    <property type="protein sequence ID" value="PYZ97266.1"/>
    <property type="molecule type" value="Genomic_DNA"/>
</dbReference>
<protein>
    <submittedName>
        <fullName evidence="13">Pyridine nucleotide-disulfide oxidoreductase</fullName>
    </submittedName>
</protein>
<evidence type="ECO:0000259" key="12">
    <source>
        <dbReference type="Pfam" id="PF07992"/>
    </source>
</evidence>
<evidence type="ECO:0000256" key="5">
    <source>
        <dbReference type="ARBA" id="ARBA00023002"/>
    </source>
</evidence>
<evidence type="ECO:0000256" key="1">
    <source>
        <dbReference type="ARBA" id="ARBA00007532"/>
    </source>
</evidence>
<dbReference type="Proteomes" id="UP000248066">
    <property type="component" value="Unassembled WGS sequence"/>
</dbReference>
<dbReference type="SUPFAM" id="SSF55424">
    <property type="entry name" value="FAD/NAD-linked reductases, dimerisation (C-terminal) domain"/>
    <property type="match status" value="1"/>
</dbReference>
<proteinExistence type="inferred from homology"/>
<dbReference type="InterPro" id="IPR012999">
    <property type="entry name" value="Pyr_OxRdtase_I_AS"/>
</dbReference>
<keyword evidence="8" id="KW-0520">NAD</keyword>
<comment type="caution">
    <text evidence="13">The sequence shown here is derived from an EMBL/GenBank/DDBJ whole genome shotgun (WGS) entry which is preliminary data.</text>
</comment>
<dbReference type="InterPro" id="IPR036188">
    <property type="entry name" value="FAD/NAD-bd_sf"/>
</dbReference>
<evidence type="ECO:0000313" key="14">
    <source>
        <dbReference type="Proteomes" id="UP000248066"/>
    </source>
</evidence>
<organism evidence="13 14">
    <name type="scientific">Alteribacter lacisalsi</name>
    <dbReference type="NCBI Taxonomy" id="2045244"/>
    <lineage>
        <taxon>Bacteria</taxon>
        <taxon>Bacillati</taxon>
        <taxon>Bacillota</taxon>
        <taxon>Bacilli</taxon>
        <taxon>Bacillales</taxon>
        <taxon>Bacillaceae</taxon>
        <taxon>Alteribacter</taxon>
    </lineage>
</organism>
<evidence type="ECO:0000313" key="13">
    <source>
        <dbReference type="EMBL" id="PYZ97266.1"/>
    </source>
</evidence>
<dbReference type="PANTHER" id="PTHR43014">
    <property type="entry name" value="MERCURIC REDUCTASE"/>
    <property type="match status" value="1"/>
</dbReference>
<sequence length="476" mass="52953">MKKYDLIVIGGGSGGLTAAIGSAQFGARVALIEKDDEPGGDCLHYGCVPSKTYIKAAKEIYHARLAAGTYGFSLGGKTDFSVVKKRVKEAISEIQPHDSRERLRSLGIDEYKGFASFRSKHEVSIDGSETIYGKRIVIATGSRPAIPPIEGIEHIPYYTNETIFDIEEVPDSLVVIGAGPVGIELAQAMSRLGADVTVVDHSPDLMAQEEWEIRERAREKLTEEIRFIFSARIVEVKKDGGTLYLMAEDEDHGTSVLECDALLIAAGRKPNVENLNLEHAEVKVEDGRIEVNGKMQTSMKNIFACGDVTGDYPFTHAAGMEGKSIVANAIFGLRRHTDYTHFAYVIYTDPEVFHLGLTEKQARDQYQDEIHVYKVKGEDVDRFVAERDKDAFMKIITDKKGVIVGAHAIGTSAGDWMQQVIFAKQHGHKLKDISSVVHPYPARAEIVSKAADEYWRRRLFTGTIPKITRKYIKWFR</sequence>
<keyword evidence="4" id="KW-0521">NADP</keyword>
<keyword evidence="3 8" id="KW-0274">FAD</keyword>